<dbReference type="NCBIfam" id="TIGR03566">
    <property type="entry name" value="FMN_reduc_MsuE"/>
    <property type="match status" value="1"/>
</dbReference>
<keyword evidence="7" id="KW-1185">Reference proteome</keyword>
<dbReference type="Pfam" id="PF03358">
    <property type="entry name" value="FMN_red"/>
    <property type="match status" value="1"/>
</dbReference>
<proteinExistence type="inferred from homology"/>
<dbReference type="STRING" id="464029.SAMN02982989_1122"/>
<name>A0A1X7FZ23_9HYPH</name>
<keyword evidence="3" id="KW-0288">FMN</keyword>
<dbReference type="GO" id="GO:0016491">
    <property type="term" value="F:oxidoreductase activity"/>
    <property type="evidence" value="ECO:0007669"/>
    <property type="project" value="UniProtKB-KW"/>
</dbReference>
<dbReference type="Proteomes" id="UP000192903">
    <property type="component" value="Unassembled WGS sequence"/>
</dbReference>
<dbReference type="InterPro" id="IPR019912">
    <property type="entry name" value="FMN_Rdtase_MsuE-like"/>
</dbReference>
<dbReference type="InterPro" id="IPR005025">
    <property type="entry name" value="FMN_Rdtase-like_dom"/>
</dbReference>
<dbReference type="InterPro" id="IPR051814">
    <property type="entry name" value="NAD(P)H-dep_FMN_reductase"/>
</dbReference>
<evidence type="ECO:0000256" key="3">
    <source>
        <dbReference type="ARBA" id="ARBA00022643"/>
    </source>
</evidence>
<keyword evidence="4" id="KW-0560">Oxidoreductase</keyword>
<evidence type="ECO:0000256" key="2">
    <source>
        <dbReference type="ARBA" id="ARBA00022630"/>
    </source>
</evidence>
<reference evidence="7" key="1">
    <citation type="submission" date="2017-04" db="EMBL/GenBank/DDBJ databases">
        <authorList>
            <person name="Varghese N."/>
            <person name="Submissions S."/>
        </authorList>
    </citation>
    <scope>NUCLEOTIDE SEQUENCE [LARGE SCALE GENOMIC DNA]</scope>
    <source>
        <strain evidence="7">B4P</strain>
    </source>
</reference>
<comment type="similarity">
    <text evidence="1">Belongs to the SsuE family.</text>
</comment>
<dbReference type="PANTHER" id="PTHR43408">
    <property type="entry name" value="FMN REDUCTASE (NADPH)"/>
    <property type="match status" value="1"/>
</dbReference>
<dbReference type="SUPFAM" id="SSF52218">
    <property type="entry name" value="Flavoproteins"/>
    <property type="match status" value="1"/>
</dbReference>
<sequence>MIPPRILGIAGSTSCPSKTRALVAHIVDDVARRTGASGQVNDLTEVLPELGTTTLRSTAPEKLEAMLSAIETADALVFGSPIYKGSYSGLFKHLMDLVDPLALVGKPVLICATGGGQRHALAVEHQMRPLFGFFSAATVPSAIYASEADFENGVLTAAPVRKRCEIAACQLAGMLGAIAPTPISAAL</sequence>
<evidence type="ECO:0000313" key="7">
    <source>
        <dbReference type="Proteomes" id="UP000192903"/>
    </source>
</evidence>
<dbReference type="InterPro" id="IPR029039">
    <property type="entry name" value="Flavoprotein-like_sf"/>
</dbReference>
<evidence type="ECO:0000259" key="5">
    <source>
        <dbReference type="Pfam" id="PF03358"/>
    </source>
</evidence>
<feature type="domain" description="NADPH-dependent FMN reductase-like" evidence="5">
    <location>
        <begin position="4"/>
        <end position="147"/>
    </location>
</feature>
<dbReference type="RefSeq" id="WP_085423979.1">
    <property type="nucleotide sequence ID" value="NZ_FXAF01000008.1"/>
</dbReference>
<organism evidence="6 7">
    <name type="scientific">Xaviernesmea oryzae</name>
    <dbReference type="NCBI Taxonomy" id="464029"/>
    <lineage>
        <taxon>Bacteria</taxon>
        <taxon>Pseudomonadati</taxon>
        <taxon>Pseudomonadota</taxon>
        <taxon>Alphaproteobacteria</taxon>
        <taxon>Hyphomicrobiales</taxon>
        <taxon>Rhizobiaceae</taxon>
        <taxon>Rhizobium/Agrobacterium group</taxon>
        <taxon>Xaviernesmea</taxon>
    </lineage>
</organism>
<dbReference type="OrthoDB" id="1643408at2"/>
<accession>A0A1X7FZ23</accession>
<gene>
    <name evidence="6" type="ORF">SAMN02982989_1122</name>
</gene>
<protein>
    <submittedName>
        <fullName evidence="6">FMN reductase</fullName>
    </submittedName>
</protein>
<dbReference type="AlphaFoldDB" id="A0A1X7FZ23"/>
<evidence type="ECO:0000313" key="6">
    <source>
        <dbReference type="EMBL" id="SMF60826.1"/>
    </source>
</evidence>
<evidence type="ECO:0000256" key="4">
    <source>
        <dbReference type="ARBA" id="ARBA00023002"/>
    </source>
</evidence>
<dbReference type="Gene3D" id="3.40.50.360">
    <property type="match status" value="1"/>
</dbReference>
<keyword evidence="2" id="KW-0285">Flavoprotein</keyword>
<dbReference type="PANTHER" id="PTHR43408:SF2">
    <property type="entry name" value="FMN REDUCTASE (NADPH)"/>
    <property type="match status" value="1"/>
</dbReference>
<evidence type="ECO:0000256" key="1">
    <source>
        <dbReference type="ARBA" id="ARBA00005990"/>
    </source>
</evidence>
<dbReference type="EMBL" id="FXAF01000008">
    <property type="protein sequence ID" value="SMF60826.1"/>
    <property type="molecule type" value="Genomic_DNA"/>
</dbReference>